<sequence length="89" mass="9743">MLMRESLDILSALREGIGAGESAHVLGLRAELLDAVIRREAARARSEGVWQGRAETPGELRIRERDESLAAVHEARIAQRIDAALDQDG</sequence>
<dbReference type="EMBL" id="JDYK01000009">
    <property type="protein sequence ID" value="EWS81260.1"/>
    <property type="molecule type" value="Genomic_DNA"/>
</dbReference>
<dbReference type="Proteomes" id="UP000023067">
    <property type="component" value="Unassembled WGS sequence"/>
</dbReference>
<evidence type="ECO:0000313" key="2">
    <source>
        <dbReference type="Proteomes" id="UP000023067"/>
    </source>
</evidence>
<protein>
    <submittedName>
        <fullName evidence="1">Uncharacterized protein</fullName>
    </submittedName>
</protein>
<proteinExistence type="predicted"/>
<organism evidence="1 2">
    <name type="scientific">Brachybacterium phenoliresistens</name>
    <dbReference type="NCBI Taxonomy" id="396014"/>
    <lineage>
        <taxon>Bacteria</taxon>
        <taxon>Bacillati</taxon>
        <taxon>Actinomycetota</taxon>
        <taxon>Actinomycetes</taxon>
        <taxon>Micrococcales</taxon>
        <taxon>Dermabacteraceae</taxon>
        <taxon>Brachybacterium</taxon>
    </lineage>
</organism>
<evidence type="ECO:0000313" key="1">
    <source>
        <dbReference type="EMBL" id="EWS81260.1"/>
    </source>
</evidence>
<name>Z9JSA4_9MICO</name>
<comment type="caution">
    <text evidence="1">The sequence shown here is derived from an EMBL/GenBank/DDBJ whole genome shotgun (WGS) entry which is preliminary data.</text>
</comment>
<gene>
    <name evidence="1" type="ORF">BF93_17780</name>
</gene>
<keyword evidence="2" id="KW-1185">Reference proteome</keyword>
<dbReference type="HOGENOM" id="CLU_2448814_0_0_11"/>
<accession>Z9JSA4</accession>
<reference evidence="1 2" key="1">
    <citation type="submission" date="2014-02" db="EMBL/GenBank/DDBJ databases">
        <title>Genome sequence of Brachybacterium phenoliresistens strain W13A50.</title>
        <authorList>
            <person name="Wang X."/>
        </authorList>
    </citation>
    <scope>NUCLEOTIDE SEQUENCE [LARGE SCALE GENOMIC DNA]</scope>
    <source>
        <strain evidence="1 2">W13A50</strain>
    </source>
</reference>
<dbReference type="AlphaFoldDB" id="Z9JSA4"/>